<dbReference type="STRING" id="1236989.JCM15548_1349"/>
<accession>A0A0E9LTT8</accession>
<dbReference type="Pfam" id="PF10977">
    <property type="entry name" value="DUF2797"/>
    <property type="match status" value="1"/>
</dbReference>
<evidence type="ECO:0008006" key="3">
    <source>
        <dbReference type="Google" id="ProtNLM"/>
    </source>
</evidence>
<gene>
    <name evidence="1" type="ORF">JCM15548_1349</name>
</gene>
<dbReference type="InterPro" id="IPR021246">
    <property type="entry name" value="DUF2797"/>
</dbReference>
<proteinExistence type="predicted"/>
<comment type="caution">
    <text evidence="1">The sequence shown here is derived from an EMBL/GenBank/DDBJ whole genome shotgun (WGS) entry which is preliminary data.</text>
</comment>
<name>A0A0E9LTT8_9BACT</name>
<dbReference type="AlphaFoldDB" id="A0A0E9LTT8"/>
<dbReference type="EMBL" id="BAZW01000002">
    <property type="protein sequence ID" value="GAO28275.1"/>
    <property type="molecule type" value="Genomic_DNA"/>
</dbReference>
<evidence type="ECO:0000313" key="1">
    <source>
        <dbReference type="EMBL" id="GAO28275.1"/>
    </source>
</evidence>
<keyword evidence="2" id="KW-1185">Reference proteome</keyword>
<reference evidence="1 2" key="1">
    <citation type="journal article" date="2015" name="Microbes Environ.">
        <title>Distribution and evolution of nitrogen fixation genes in the phylum bacteroidetes.</title>
        <authorList>
            <person name="Inoue J."/>
            <person name="Oshima K."/>
            <person name="Suda W."/>
            <person name="Sakamoto M."/>
            <person name="Iino T."/>
            <person name="Noda S."/>
            <person name="Hongoh Y."/>
            <person name="Hattori M."/>
            <person name="Ohkuma M."/>
        </authorList>
    </citation>
    <scope>NUCLEOTIDE SEQUENCE [LARGE SCALE GENOMIC DNA]</scope>
    <source>
        <strain evidence="1">JCM 15548</strain>
    </source>
</reference>
<dbReference type="Proteomes" id="UP000032900">
    <property type="component" value="Unassembled WGS sequence"/>
</dbReference>
<evidence type="ECO:0000313" key="2">
    <source>
        <dbReference type="Proteomes" id="UP000032900"/>
    </source>
</evidence>
<sequence length="140" mass="15466">MQAKGNLIKMKSSVDNDRQVVYRLSLGQAEINMNDCLGKRVKFSFTGTIHCISCGKVTRKSFAQGFCFNCMQTAPEAEDCVLRPALCKAHLGIARDMAYAQAHCLKPHFVYLANTGEVKVGVTRQSQIPTGGWTRALLPR</sequence>
<organism evidence="1 2">
    <name type="scientific">Geofilum rubicundum JCM 15548</name>
    <dbReference type="NCBI Taxonomy" id="1236989"/>
    <lineage>
        <taxon>Bacteria</taxon>
        <taxon>Pseudomonadati</taxon>
        <taxon>Bacteroidota</taxon>
        <taxon>Bacteroidia</taxon>
        <taxon>Marinilabiliales</taxon>
        <taxon>Marinilabiliaceae</taxon>
        <taxon>Geofilum</taxon>
    </lineage>
</organism>
<protein>
    <recommendedName>
        <fullName evidence="3">DUF2797 domain-containing protein</fullName>
    </recommendedName>
</protein>